<keyword evidence="4" id="KW-1185">Reference proteome</keyword>
<evidence type="ECO:0000313" key="4">
    <source>
        <dbReference type="Proteomes" id="UP000236724"/>
    </source>
</evidence>
<name>A0A1H6F3R1_9GAMM</name>
<dbReference type="GO" id="GO:0030246">
    <property type="term" value="F:carbohydrate binding"/>
    <property type="evidence" value="ECO:0007669"/>
    <property type="project" value="InterPro"/>
</dbReference>
<gene>
    <name evidence="3" type="ORF">MBHS_00612</name>
</gene>
<accession>A0A1H6F3R1</accession>
<feature type="signal peptide" evidence="2">
    <location>
        <begin position="1"/>
        <end position="24"/>
    </location>
</feature>
<feature type="region of interest" description="Disordered" evidence="1">
    <location>
        <begin position="182"/>
        <end position="214"/>
    </location>
</feature>
<dbReference type="Proteomes" id="UP000236724">
    <property type="component" value="Unassembled WGS sequence"/>
</dbReference>
<dbReference type="SUPFAM" id="SSF49452">
    <property type="entry name" value="Starch-binding domain-like"/>
    <property type="match status" value="1"/>
</dbReference>
<dbReference type="OrthoDB" id="9758472at2"/>
<protein>
    <recommendedName>
        <fullName evidence="5">Collagen triple helix repeat (20 copies)</fullName>
    </recommendedName>
</protein>
<dbReference type="EMBL" id="FMSV02000105">
    <property type="protein sequence ID" value="SEH04760.1"/>
    <property type="molecule type" value="Genomic_DNA"/>
</dbReference>
<organism evidence="3 4">
    <name type="scientific">Candidatus Venteria ishoeyi</name>
    <dbReference type="NCBI Taxonomy" id="1899563"/>
    <lineage>
        <taxon>Bacteria</taxon>
        <taxon>Pseudomonadati</taxon>
        <taxon>Pseudomonadota</taxon>
        <taxon>Gammaproteobacteria</taxon>
        <taxon>Thiotrichales</taxon>
        <taxon>Thiotrichaceae</taxon>
        <taxon>Venteria</taxon>
    </lineage>
</organism>
<dbReference type="RefSeq" id="WP_103918790.1">
    <property type="nucleotide sequence ID" value="NZ_FMSV02000105.1"/>
</dbReference>
<evidence type="ECO:0000256" key="1">
    <source>
        <dbReference type="SAM" id="MobiDB-lite"/>
    </source>
</evidence>
<dbReference type="Pfam" id="PF13620">
    <property type="entry name" value="CarboxypepD_reg"/>
    <property type="match status" value="1"/>
</dbReference>
<dbReference type="InterPro" id="IPR013784">
    <property type="entry name" value="Carb-bd-like_fold"/>
</dbReference>
<feature type="compositionally biased region" description="Gly residues" evidence="1">
    <location>
        <begin position="141"/>
        <end position="153"/>
    </location>
</feature>
<feature type="compositionally biased region" description="Gly residues" evidence="1">
    <location>
        <begin position="182"/>
        <end position="193"/>
    </location>
</feature>
<proteinExistence type="predicted"/>
<evidence type="ECO:0000256" key="2">
    <source>
        <dbReference type="SAM" id="SignalP"/>
    </source>
</evidence>
<feature type="chain" id="PRO_5014680046" description="Collagen triple helix repeat (20 copies)" evidence="2">
    <location>
        <begin position="25"/>
        <end position="475"/>
    </location>
</feature>
<reference evidence="3 4" key="1">
    <citation type="submission" date="2016-10" db="EMBL/GenBank/DDBJ databases">
        <authorList>
            <person name="de Groot N.N."/>
        </authorList>
    </citation>
    <scope>NUCLEOTIDE SEQUENCE [LARGE SCALE GENOMIC DNA]</scope>
    <source>
        <strain evidence="3">MBHS1</strain>
    </source>
</reference>
<dbReference type="Gene3D" id="2.60.40.1120">
    <property type="entry name" value="Carboxypeptidase-like, regulatory domain"/>
    <property type="match status" value="1"/>
</dbReference>
<keyword evidence="2" id="KW-0732">Signal</keyword>
<evidence type="ECO:0000313" key="3">
    <source>
        <dbReference type="EMBL" id="SEH04760.1"/>
    </source>
</evidence>
<sequence length="475" mass="49591">MKGYFSKLAGVLGVSALCSFNALALTVADNESHSLAPDNYYFDEVILGTNSTLVVKGETRIFTKSLQSKDGAKIEYEKGATRDVQEKWLRFEAMDASQMEGMLTFVGNGADGGIGATGGTGAKGRDAHWKNYRGAQSAHPGGSGGKGGTGQKGENGLNIEVNLLNLQPSAFVTIMSNGGNGGIGGQGGQGGEGGKGRYGRSPKDGGRGGNGGIGGNGGNGGDIWAFLLYNDTVTEQQLAELRLQLETNIIALPGQGGLAGVAGVGGTGGTPGGCSGLSCSRGQASPGAMGSVGVLGEPGQEASVLKDLKSASHVRPIPGTYTAFGDIHNNAEQPLERVSVKLDGRTDYAVTDEKGHWTISNIPNGEYTAIASKPQFEFEPQQFTVDGQDTEVFIKLKSAVPEDNYLDKCMTKFKDYFGNKEGDAFDCGQNNSFSCQMTTGGRLAPVTSIAIPKSQQGNFYYYWGDWGPLALSYCD</sequence>
<evidence type="ECO:0008006" key="5">
    <source>
        <dbReference type="Google" id="ProtNLM"/>
    </source>
</evidence>
<feature type="region of interest" description="Disordered" evidence="1">
    <location>
        <begin position="133"/>
        <end position="154"/>
    </location>
</feature>
<dbReference type="AlphaFoldDB" id="A0A1H6F3R1"/>